<evidence type="ECO:0000256" key="4">
    <source>
        <dbReference type="PIRNR" id="PIRNR006078"/>
    </source>
</evidence>
<dbReference type="InterPro" id="IPR036129">
    <property type="entry name" value="Glycerate_kinase_sf"/>
</dbReference>
<reference evidence="5 6" key="1">
    <citation type="submission" date="2016-10" db="EMBL/GenBank/DDBJ databases">
        <authorList>
            <person name="de Groot N.N."/>
        </authorList>
    </citation>
    <scope>NUCLEOTIDE SEQUENCE [LARGE SCALE GENOMIC DNA]</scope>
    <source>
        <strain evidence="5 6">DSM 22012</strain>
    </source>
</reference>
<evidence type="ECO:0000313" key="6">
    <source>
        <dbReference type="Proteomes" id="UP000236745"/>
    </source>
</evidence>
<dbReference type="InterPro" id="IPR004381">
    <property type="entry name" value="Glycerate_kinase"/>
</dbReference>
<dbReference type="InterPro" id="IPR018197">
    <property type="entry name" value="Glycerate_kinase_RE-like"/>
</dbReference>
<dbReference type="InterPro" id="IPR018193">
    <property type="entry name" value="Glyc_kinase_flavodox-like_fold"/>
</dbReference>
<dbReference type="OrthoDB" id="9774290at2"/>
<evidence type="ECO:0000256" key="1">
    <source>
        <dbReference type="ARBA" id="ARBA00006284"/>
    </source>
</evidence>
<keyword evidence="2 4" id="KW-0808">Transferase</keyword>
<protein>
    <submittedName>
        <fullName evidence="5">Glycerate kinase</fullName>
    </submittedName>
</protein>
<proteinExistence type="inferred from homology"/>
<dbReference type="PANTHER" id="PTHR21599:SF0">
    <property type="entry name" value="GLYCERATE KINASE"/>
    <property type="match status" value="1"/>
</dbReference>
<sequence>MKIVIAPDSFKESLSASEAASLIAEGIAPLLSHAELIQLPVADGGEGTSEALVNATGGQWFSAQVSDPLGRLIVARWALLGDGETAVIDAAAASGLDLLAPESRNPWLTTTRGTGELILAALDQGAKRFIIGLGGSATNDAGAGMLQALGARLLDQQGQELQPGGGALSGLAQIDLSDFDPRLQQASFEIACDVDNPLIGENGASAIFGPQKGADPQMVRALDTNLGHFGQLVERTLDKQVINAPGAGAAGGLGAAFLACFNASLKSGVDIVLDAVNIEHHLGDAQLVITGEGRIDGQSLRGKTPIGVARRAQKYGVPVVALAGSVGRDIDAVYDEGITTVFSIVPGVCSLDEALKQGPDNLRFAAESLARMLKLSGNLP</sequence>
<evidence type="ECO:0000256" key="3">
    <source>
        <dbReference type="ARBA" id="ARBA00022777"/>
    </source>
</evidence>
<dbReference type="SUPFAM" id="SSF110738">
    <property type="entry name" value="Glycerate kinase I"/>
    <property type="match status" value="1"/>
</dbReference>
<comment type="similarity">
    <text evidence="1 4">Belongs to the glycerate kinase type-1 family.</text>
</comment>
<accession>A0A1H6B4F2</accession>
<dbReference type="NCBIfam" id="TIGR00045">
    <property type="entry name" value="glycerate kinase"/>
    <property type="match status" value="1"/>
</dbReference>
<name>A0A1H6B4F2_9GAMM</name>
<gene>
    <name evidence="5" type="ORF">SAMN05444390_102386</name>
</gene>
<dbReference type="GO" id="GO:0031388">
    <property type="term" value="P:organic acid phosphorylation"/>
    <property type="evidence" value="ECO:0007669"/>
    <property type="project" value="UniProtKB-UniRule"/>
</dbReference>
<dbReference type="Gene3D" id="3.90.1510.10">
    <property type="entry name" value="Glycerate kinase, domain 2"/>
    <property type="match status" value="1"/>
</dbReference>
<dbReference type="PANTHER" id="PTHR21599">
    <property type="entry name" value="GLYCERATE KINASE"/>
    <property type="match status" value="1"/>
</dbReference>
<dbReference type="Proteomes" id="UP000236745">
    <property type="component" value="Unassembled WGS sequence"/>
</dbReference>
<evidence type="ECO:0000313" key="5">
    <source>
        <dbReference type="EMBL" id="SEG55490.1"/>
    </source>
</evidence>
<keyword evidence="6" id="KW-1185">Reference proteome</keyword>
<dbReference type="Gene3D" id="3.40.50.10350">
    <property type="entry name" value="Glycerate kinase, domain 1"/>
    <property type="match status" value="1"/>
</dbReference>
<evidence type="ECO:0000256" key="2">
    <source>
        <dbReference type="ARBA" id="ARBA00022679"/>
    </source>
</evidence>
<dbReference type="PIRSF" id="PIRSF006078">
    <property type="entry name" value="GlxK"/>
    <property type="match status" value="1"/>
</dbReference>
<keyword evidence="3 4" id="KW-0418">Kinase</keyword>
<dbReference type="RefSeq" id="WP_104003477.1">
    <property type="nucleotide sequence ID" value="NZ_FNVQ01000002.1"/>
</dbReference>
<organism evidence="5 6">
    <name type="scientific">Marinobacterium lutimaris</name>
    <dbReference type="NCBI Taxonomy" id="568106"/>
    <lineage>
        <taxon>Bacteria</taxon>
        <taxon>Pseudomonadati</taxon>
        <taxon>Pseudomonadota</taxon>
        <taxon>Gammaproteobacteria</taxon>
        <taxon>Oceanospirillales</taxon>
        <taxon>Oceanospirillaceae</taxon>
        <taxon>Marinobacterium</taxon>
    </lineage>
</organism>
<dbReference type="GO" id="GO:0008887">
    <property type="term" value="F:glycerate kinase activity"/>
    <property type="evidence" value="ECO:0007669"/>
    <property type="project" value="UniProtKB-UniRule"/>
</dbReference>
<dbReference type="Pfam" id="PF02595">
    <property type="entry name" value="Gly_kinase"/>
    <property type="match status" value="1"/>
</dbReference>
<dbReference type="AlphaFoldDB" id="A0A1H6B4F2"/>
<dbReference type="EMBL" id="FNVQ01000002">
    <property type="protein sequence ID" value="SEG55490.1"/>
    <property type="molecule type" value="Genomic_DNA"/>
</dbReference>